<dbReference type="EMBL" id="LPHD01000049">
    <property type="protein sequence ID" value="KWA83964.1"/>
    <property type="molecule type" value="Genomic_DNA"/>
</dbReference>
<accession>A0A106QD89</accession>
<organism evidence="1 2">
    <name type="scientific">Burkholderia ubonensis</name>
    <dbReference type="NCBI Taxonomy" id="101571"/>
    <lineage>
        <taxon>Bacteria</taxon>
        <taxon>Pseudomonadati</taxon>
        <taxon>Pseudomonadota</taxon>
        <taxon>Betaproteobacteria</taxon>
        <taxon>Burkholderiales</taxon>
        <taxon>Burkholderiaceae</taxon>
        <taxon>Burkholderia</taxon>
        <taxon>Burkholderia cepacia complex</taxon>
    </lineage>
</organism>
<reference evidence="1 2" key="1">
    <citation type="submission" date="2015-11" db="EMBL/GenBank/DDBJ databases">
        <title>Expanding the genomic diversity of Burkholderia species for the development of highly accurate diagnostics.</title>
        <authorList>
            <person name="Sahl J."/>
            <person name="Keim P."/>
            <person name="Wagner D."/>
        </authorList>
    </citation>
    <scope>NUCLEOTIDE SEQUENCE [LARGE SCALE GENOMIC DNA]</scope>
    <source>
        <strain evidence="1 2">MSMB2087WGS</strain>
    </source>
</reference>
<proteinExistence type="predicted"/>
<evidence type="ECO:0000313" key="2">
    <source>
        <dbReference type="Proteomes" id="UP000060630"/>
    </source>
</evidence>
<dbReference type="Proteomes" id="UP000060630">
    <property type="component" value="Unassembled WGS sequence"/>
</dbReference>
<comment type="caution">
    <text evidence="1">The sequence shown here is derived from an EMBL/GenBank/DDBJ whole genome shotgun (WGS) entry which is preliminary data.</text>
</comment>
<protein>
    <submittedName>
        <fullName evidence="1">Uncharacterized protein</fullName>
    </submittedName>
</protein>
<sequence length="294" mass="30726">MGVNGATLTLTKSKAVAALPPQKGENFSYMLTQSGQLAKVPGGRICGVGVARYLKENGFAQAHPGDPVASKLADLIDIQEGIALVEAASVQKAAELQRQFAGQVCTFVPFDEERPSEAVTVAVPRSGTVTSWDLTSGFSSGTVETEYRPGSPYGMSLALSSGWLVGPDGDASQMPRNTGYGGLVERAAYIICNTGLAQLVGAKNLMMDETAAENAPYPRGLLELVRPNGDRIQVGIDAGDEVGVAYQRGGALLYSRAGITQPRLGEVIGAIAAVMVRVGEMDAEPVKTPRKKAA</sequence>
<gene>
    <name evidence="1" type="ORF">WL29_21595</name>
</gene>
<dbReference type="AlphaFoldDB" id="A0A106QD89"/>
<evidence type="ECO:0000313" key="1">
    <source>
        <dbReference type="EMBL" id="KWA83964.1"/>
    </source>
</evidence>
<name>A0A106QD89_9BURK</name>